<dbReference type="Proteomes" id="UP000789375">
    <property type="component" value="Unassembled WGS sequence"/>
</dbReference>
<gene>
    <name evidence="1" type="ORF">FMOSSE_LOCUS9089</name>
</gene>
<comment type="caution">
    <text evidence="1">The sequence shown here is derived from an EMBL/GenBank/DDBJ whole genome shotgun (WGS) entry which is preliminary data.</text>
</comment>
<protein>
    <submittedName>
        <fullName evidence="1">4762_t:CDS:1</fullName>
    </submittedName>
</protein>
<proteinExistence type="predicted"/>
<dbReference type="EMBL" id="CAJVPP010002546">
    <property type="protein sequence ID" value="CAG8603783.1"/>
    <property type="molecule type" value="Genomic_DNA"/>
</dbReference>
<keyword evidence="2" id="KW-1185">Reference proteome</keyword>
<evidence type="ECO:0000313" key="2">
    <source>
        <dbReference type="Proteomes" id="UP000789375"/>
    </source>
</evidence>
<accession>A0A9N9CHF8</accession>
<dbReference type="AlphaFoldDB" id="A0A9N9CHF8"/>
<evidence type="ECO:0000313" key="1">
    <source>
        <dbReference type="EMBL" id="CAG8603783.1"/>
    </source>
</evidence>
<name>A0A9N9CHF8_FUNMO</name>
<organism evidence="1 2">
    <name type="scientific">Funneliformis mosseae</name>
    <name type="common">Endomycorrhizal fungus</name>
    <name type="synonym">Glomus mosseae</name>
    <dbReference type="NCBI Taxonomy" id="27381"/>
    <lineage>
        <taxon>Eukaryota</taxon>
        <taxon>Fungi</taxon>
        <taxon>Fungi incertae sedis</taxon>
        <taxon>Mucoromycota</taxon>
        <taxon>Glomeromycotina</taxon>
        <taxon>Glomeromycetes</taxon>
        <taxon>Glomerales</taxon>
        <taxon>Glomeraceae</taxon>
        <taxon>Funneliformis</taxon>
    </lineage>
</organism>
<reference evidence="1" key="1">
    <citation type="submission" date="2021-06" db="EMBL/GenBank/DDBJ databases">
        <authorList>
            <person name="Kallberg Y."/>
            <person name="Tangrot J."/>
            <person name="Rosling A."/>
        </authorList>
    </citation>
    <scope>NUCLEOTIDE SEQUENCE</scope>
    <source>
        <strain evidence="1">87-6 pot B 2015</strain>
    </source>
</reference>
<sequence>MTSIVQDLRADDDYDNFSSFDNSYGIKHCMQLIRRTTFH</sequence>